<reference evidence="2" key="1">
    <citation type="submission" date="2020-08" db="EMBL/GenBank/DDBJ databases">
        <title>Multicomponent nature underlies the extraordinary mechanical properties of spider dragline silk.</title>
        <authorList>
            <person name="Kono N."/>
            <person name="Nakamura H."/>
            <person name="Mori M."/>
            <person name="Yoshida Y."/>
            <person name="Ohtoshi R."/>
            <person name="Malay A.D."/>
            <person name="Moran D.A.P."/>
            <person name="Tomita M."/>
            <person name="Numata K."/>
            <person name="Arakawa K."/>
        </authorList>
    </citation>
    <scope>NUCLEOTIDE SEQUENCE</scope>
</reference>
<dbReference type="AlphaFoldDB" id="A0A8X6WEL0"/>
<dbReference type="InterPro" id="IPR050951">
    <property type="entry name" value="Retrovirus_Pol_polyprotein"/>
</dbReference>
<dbReference type="PROSITE" id="PS50994">
    <property type="entry name" value="INTEGRASE"/>
    <property type="match status" value="1"/>
</dbReference>
<keyword evidence="3" id="KW-1185">Reference proteome</keyword>
<proteinExistence type="predicted"/>
<protein>
    <submittedName>
        <fullName evidence="2">Retrovirus-related Pol polyprotein from transposon 17.6</fullName>
    </submittedName>
</protein>
<accession>A0A8X6WEL0</accession>
<dbReference type="PANTHER" id="PTHR37984">
    <property type="entry name" value="PROTEIN CBG26694"/>
    <property type="match status" value="1"/>
</dbReference>
<dbReference type="Pfam" id="PF00665">
    <property type="entry name" value="rve"/>
    <property type="match status" value="1"/>
</dbReference>
<sequence>MIRWALKLAVFNIEWEHRPSTQNTVADVLSRVTIESIMGENVNCAIIRDFVLSSRDQLIEEQRTEPELGHIYRYLENPEDSSVNAAISGRLITIVSNYPNEIVTLDLIGPYPVSRVRRNRYVLVITDHFSKWARIVHLKKSSARVIADSFIDNYISRFEAPIKLISDNDPQFISDIFENLSERLGIRHVKTVVYRPQANRTEHVNRNLVQIIAK</sequence>
<name>A0A8X6WEL0_TRICX</name>
<gene>
    <name evidence="2" type="primary">X975_17282</name>
    <name evidence="2" type="ORF">TNCV_2877031</name>
</gene>
<evidence type="ECO:0000313" key="3">
    <source>
        <dbReference type="Proteomes" id="UP000887159"/>
    </source>
</evidence>
<organism evidence="2 3">
    <name type="scientific">Trichonephila clavipes</name>
    <name type="common">Golden silk orbweaver</name>
    <name type="synonym">Nephila clavipes</name>
    <dbReference type="NCBI Taxonomy" id="2585209"/>
    <lineage>
        <taxon>Eukaryota</taxon>
        <taxon>Metazoa</taxon>
        <taxon>Ecdysozoa</taxon>
        <taxon>Arthropoda</taxon>
        <taxon>Chelicerata</taxon>
        <taxon>Arachnida</taxon>
        <taxon>Araneae</taxon>
        <taxon>Araneomorphae</taxon>
        <taxon>Entelegynae</taxon>
        <taxon>Araneoidea</taxon>
        <taxon>Nephilidae</taxon>
        <taxon>Trichonephila</taxon>
    </lineage>
</organism>
<evidence type="ECO:0000259" key="1">
    <source>
        <dbReference type="PROSITE" id="PS50994"/>
    </source>
</evidence>
<evidence type="ECO:0000313" key="2">
    <source>
        <dbReference type="EMBL" id="GFY32954.1"/>
    </source>
</evidence>
<dbReference type="Proteomes" id="UP000887159">
    <property type="component" value="Unassembled WGS sequence"/>
</dbReference>
<dbReference type="GO" id="GO:0003676">
    <property type="term" value="F:nucleic acid binding"/>
    <property type="evidence" value="ECO:0007669"/>
    <property type="project" value="InterPro"/>
</dbReference>
<dbReference type="InterPro" id="IPR036397">
    <property type="entry name" value="RNaseH_sf"/>
</dbReference>
<dbReference type="Gene3D" id="3.30.420.10">
    <property type="entry name" value="Ribonuclease H-like superfamily/Ribonuclease H"/>
    <property type="match status" value="1"/>
</dbReference>
<dbReference type="GO" id="GO:0015074">
    <property type="term" value="P:DNA integration"/>
    <property type="evidence" value="ECO:0007669"/>
    <property type="project" value="InterPro"/>
</dbReference>
<dbReference type="InterPro" id="IPR001584">
    <property type="entry name" value="Integrase_cat-core"/>
</dbReference>
<comment type="caution">
    <text evidence="2">The sequence shown here is derived from an EMBL/GenBank/DDBJ whole genome shotgun (WGS) entry which is preliminary data.</text>
</comment>
<dbReference type="EMBL" id="BMAU01021406">
    <property type="protein sequence ID" value="GFY32954.1"/>
    <property type="molecule type" value="Genomic_DNA"/>
</dbReference>
<feature type="domain" description="Integrase catalytic" evidence="1">
    <location>
        <begin position="95"/>
        <end position="214"/>
    </location>
</feature>
<dbReference type="SUPFAM" id="SSF53098">
    <property type="entry name" value="Ribonuclease H-like"/>
    <property type="match status" value="1"/>
</dbReference>
<dbReference type="PANTHER" id="PTHR37984:SF5">
    <property type="entry name" value="PROTEIN NYNRIN-LIKE"/>
    <property type="match status" value="1"/>
</dbReference>
<dbReference type="InterPro" id="IPR012337">
    <property type="entry name" value="RNaseH-like_sf"/>
</dbReference>